<keyword evidence="5" id="KW-0808">Transferase</keyword>
<dbReference type="PANTHER" id="PTHR12750:SF9">
    <property type="entry name" value="INOSITOL HEXAKISPHOSPHATE AND DIPHOSPHOINOSITOL-PENTAKISPHOSPHATE KINASE"/>
    <property type="match status" value="1"/>
</dbReference>
<dbReference type="OrthoDB" id="18042at2759"/>
<comment type="catalytic activity">
    <reaction evidence="2">
        <text>1D-myo-inositol hexakisphosphate + ATP = 1-diphospho-1D-myo-inositol 2,3,4,5,6-pentakisphosphate + ADP</text>
        <dbReference type="Rhea" id="RHEA:37459"/>
        <dbReference type="ChEBI" id="CHEBI:30616"/>
        <dbReference type="ChEBI" id="CHEBI:58130"/>
        <dbReference type="ChEBI" id="CHEBI:74946"/>
        <dbReference type="ChEBI" id="CHEBI:456216"/>
        <dbReference type="EC" id="2.7.4.24"/>
    </reaction>
    <physiologicalReaction direction="left-to-right" evidence="2">
        <dbReference type="Rhea" id="RHEA:37460"/>
    </physiologicalReaction>
</comment>
<keyword evidence="6" id="KW-1185">Reference proteome</keyword>
<organism evidence="5 6">
    <name type="scientific">Eumeta variegata</name>
    <name type="common">Bagworm moth</name>
    <name type="synonym">Eumeta japonica</name>
    <dbReference type="NCBI Taxonomy" id="151549"/>
    <lineage>
        <taxon>Eukaryota</taxon>
        <taxon>Metazoa</taxon>
        <taxon>Ecdysozoa</taxon>
        <taxon>Arthropoda</taxon>
        <taxon>Hexapoda</taxon>
        <taxon>Insecta</taxon>
        <taxon>Pterygota</taxon>
        <taxon>Neoptera</taxon>
        <taxon>Endopterygota</taxon>
        <taxon>Lepidoptera</taxon>
        <taxon>Glossata</taxon>
        <taxon>Ditrysia</taxon>
        <taxon>Tineoidea</taxon>
        <taxon>Psychidae</taxon>
        <taxon>Oiketicinae</taxon>
        <taxon>Eumeta</taxon>
    </lineage>
</organism>
<keyword evidence="5" id="KW-0418">Kinase</keyword>
<evidence type="ECO:0000256" key="3">
    <source>
        <dbReference type="SAM" id="MobiDB-lite"/>
    </source>
</evidence>
<accession>A0A4C1SUM6</accession>
<dbReference type="AlphaFoldDB" id="A0A4C1SUM6"/>
<dbReference type="Gene3D" id="3.40.50.11950">
    <property type="match status" value="1"/>
</dbReference>
<dbReference type="PANTHER" id="PTHR12750">
    <property type="entry name" value="DIPHOSPHOINOSITOL PENTAKISPHOSPHATE KINASE"/>
    <property type="match status" value="1"/>
</dbReference>
<feature type="region of interest" description="Disordered" evidence="3">
    <location>
        <begin position="102"/>
        <end position="122"/>
    </location>
</feature>
<sequence>MEWSWLRDWWRLKKYRSEQRMRQLKCSAHDISDDNQTSLSSQHSNHHHHKSLSGSDFDEEDIEKFISDDDDLQQKRLRRHRRRLRLKRLTTIESVNNENTDDIETCKQDNENGNGENGINVHDEDKEYYDEGDDDEVDDFCYCDECLNGDTEFCENNDGMDSDASTSSNPGKQVVVGICAMAKKTQSKPMKEILTRLQDFEFIKMEPVENWPICDCLVSFHSKGFPLEKAIQYAQLRKPYVLNNLHMQYDIQDRRRVYAILEKEGIEIPRYAVLDRDSPDPKQHELIESEDHVEVNGITFNKPFVEKPVSAEDHNIYIYYPTGGGGSLFRKYAPSLTVSKDQHKVIDENS</sequence>
<comment type="caution">
    <text evidence="5">The sequence shown here is derived from an EMBL/GenBank/DDBJ whole genome shotgun (WGS) entry which is preliminary data.</text>
</comment>
<reference evidence="5 6" key="1">
    <citation type="journal article" date="2019" name="Commun. Biol.">
        <title>The bagworm genome reveals a unique fibroin gene that provides high tensile strength.</title>
        <authorList>
            <person name="Kono N."/>
            <person name="Nakamura H."/>
            <person name="Ohtoshi R."/>
            <person name="Tomita M."/>
            <person name="Numata K."/>
            <person name="Arakawa K."/>
        </authorList>
    </citation>
    <scope>NUCLEOTIDE SEQUENCE [LARGE SCALE GENOMIC DNA]</scope>
</reference>
<gene>
    <name evidence="5" type="primary">l(1)G0196</name>
    <name evidence="5" type="ORF">EVAR_72953_1</name>
</gene>
<comment type="catalytic activity">
    <reaction evidence="1">
        <text>5-diphospho-1D-myo-inositol 1,2,3,4,6-pentakisphosphate + ATP + H(+) = 1,5-bis(diphospho)-1D-myo-inositol 2,3,4,6-tetrakisphosphate + ADP</text>
        <dbReference type="Rhea" id="RHEA:10276"/>
        <dbReference type="ChEBI" id="CHEBI:15378"/>
        <dbReference type="ChEBI" id="CHEBI:30616"/>
        <dbReference type="ChEBI" id="CHEBI:58628"/>
        <dbReference type="ChEBI" id="CHEBI:77983"/>
        <dbReference type="ChEBI" id="CHEBI:456216"/>
        <dbReference type="EC" id="2.7.4.24"/>
    </reaction>
    <physiologicalReaction direction="left-to-right" evidence="1">
        <dbReference type="Rhea" id="RHEA:10277"/>
    </physiologicalReaction>
</comment>
<feature type="region of interest" description="Disordered" evidence="3">
    <location>
        <begin position="33"/>
        <end position="55"/>
    </location>
</feature>
<dbReference type="Proteomes" id="UP000299102">
    <property type="component" value="Unassembled WGS sequence"/>
</dbReference>
<feature type="domain" description="VIP1 N-terminal" evidence="4">
    <location>
        <begin position="174"/>
        <end position="253"/>
    </location>
</feature>
<dbReference type="EMBL" id="BGZK01003834">
    <property type="protein sequence ID" value="GBP04918.1"/>
    <property type="molecule type" value="Genomic_DNA"/>
</dbReference>
<name>A0A4C1SUM6_EUMVA</name>
<evidence type="ECO:0000313" key="5">
    <source>
        <dbReference type="EMBL" id="GBP04918.1"/>
    </source>
</evidence>
<evidence type="ECO:0000259" key="4">
    <source>
        <dbReference type="Pfam" id="PF18086"/>
    </source>
</evidence>
<protein>
    <submittedName>
        <fullName evidence="5">Inositol hexakisphosphate and diphosphoinositol-pentakisphosphate kinase</fullName>
    </submittedName>
</protein>
<dbReference type="GO" id="GO:0033857">
    <property type="term" value="F:5-diphosphoinositol pentakisphosphate 1-kinase activity"/>
    <property type="evidence" value="ECO:0007669"/>
    <property type="project" value="TreeGrafter"/>
</dbReference>
<dbReference type="GO" id="GO:0000828">
    <property type="term" value="F:inositol hexakisphosphate kinase activity"/>
    <property type="evidence" value="ECO:0007669"/>
    <property type="project" value="TreeGrafter"/>
</dbReference>
<feature type="compositionally biased region" description="Low complexity" evidence="3">
    <location>
        <begin position="111"/>
        <end position="120"/>
    </location>
</feature>
<dbReference type="Pfam" id="PF18086">
    <property type="entry name" value="PPIP5K2_N"/>
    <property type="match status" value="1"/>
</dbReference>
<dbReference type="STRING" id="151549.A0A4C1SUM6"/>
<dbReference type="GO" id="GO:0006020">
    <property type="term" value="P:inositol metabolic process"/>
    <property type="evidence" value="ECO:0007669"/>
    <property type="project" value="TreeGrafter"/>
</dbReference>
<dbReference type="GO" id="GO:0032958">
    <property type="term" value="P:inositol phosphate biosynthetic process"/>
    <property type="evidence" value="ECO:0007669"/>
    <property type="project" value="TreeGrafter"/>
</dbReference>
<dbReference type="GO" id="GO:0005829">
    <property type="term" value="C:cytosol"/>
    <property type="evidence" value="ECO:0007669"/>
    <property type="project" value="TreeGrafter"/>
</dbReference>
<dbReference type="InterPro" id="IPR040557">
    <property type="entry name" value="VIP1_N"/>
</dbReference>
<proteinExistence type="predicted"/>
<evidence type="ECO:0000256" key="2">
    <source>
        <dbReference type="ARBA" id="ARBA00034629"/>
    </source>
</evidence>
<dbReference type="InterPro" id="IPR037446">
    <property type="entry name" value="His_Pase_VIP1"/>
</dbReference>
<evidence type="ECO:0000256" key="1">
    <source>
        <dbReference type="ARBA" id="ARBA00033696"/>
    </source>
</evidence>
<evidence type="ECO:0000313" key="6">
    <source>
        <dbReference type="Proteomes" id="UP000299102"/>
    </source>
</evidence>